<feature type="region of interest" description="Disordered" evidence="1">
    <location>
        <begin position="598"/>
        <end position="657"/>
    </location>
</feature>
<protein>
    <submittedName>
        <fullName evidence="2">Uncharacterized protein</fullName>
    </submittedName>
</protein>
<dbReference type="RefSeq" id="WP_078255460.1">
    <property type="nucleotide sequence ID" value="NZ_MUXT01000002.1"/>
</dbReference>
<accession>A0A1S9ZMR0</accession>
<dbReference type="AlphaFoldDB" id="A0A1S9ZMR0"/>
<dbReference type="EMBL" id="MUXT01000002">
    <property type="protein sequence ID" value="OOR84912.1"/>
    <property type="molecule type" value="Genomic_DNA"/>
</dbReference>
<comment type="caution">
    <text evidence="2">The sequence shown here is derived from an EMBL/GenBank/DDBJ whole genome shotgun (WGS) entry which is preliminary data.</text>
</comment>
<sequence length="674" mass="73589">MSNLATVFHTAPKWTNVEAIDATDAINSAYKNAELQNKAFNQFADAGADVFKYAQQHRLNEVEKEINAMNLDQFQAADKAALVDGLVAKYGTDIGGFDAANMNRINKYVDDRDTTLINDAVNTFSYNAGLRKDTTEGMQFDADNTASVISTLINTASLLPEGHPDKEPLLKKVETLTADFITKHASGGNVLNQSLQKIKDGDIEAKTRTTQLEAAYADGVTKLYGPSYITYLNQHSDLKKREAEANSLEDPEAKKTALDNIALDRAALTAHYGSDMIESLKNPHILSRLEQKAYEDFHAKRMSEAEYQATISAIENAKKELGIKEKELEVKLHLGEQDNAVQLAAIGAKGDSGRSSSEIKAATETNISRITGMGVSKEIAAGFIGDDGEFSPAKTLATVLNYANKLKTNENNVPNTTYEKSYSSWIASDARELAKKMGVDDRAFNAYVNVAAELGVPEVVKRAIIEAGISGRLDKYYTGNGRGVFDGSAKFFNGMESYIRYVLEKKGMLNVIENEVKDNAYHPNAQEFQKVLNAVEVAYPTGVNGFIQDNAKQLIQNTAFLYYAGPKYVAMVKEAVAKPSKKPSSTNNMSANAGKTLGVQEQPNKLPTPSNVTVVTGSPKKPSTQQNQEYKPKGKGEVRGKVISNDKPPVGGPRSLYNFKKNVDRAIDYFTGGK</sequence>
<dbReference type="Proteomes" id="UP000190322">
    <property type="component" value="Unassembled WGS sequence"/>
</dbReference>
<name>A0A1S9ZMR0_9GAMM</name>
<feature type="compositionally biased region" description="Basic and acidic residues" evidence="1">
    <location>
        <begin position="630"/>
        <end position="640"/>
    </location>
</feature>
<feature type="compositionally biased region" description="Polar residues" evidence="1">
    <location>
        <begin position="598"/>
        <end position="629"/>
    </location>
</feature>
<proteinExistence type="predicted"/>
<evidence type="ECO:0000313" key="3">
    <source>
        <dbReference type="Proteomes" id="UP000190322"/>
    </source>
</evidence>
<gene>
    <name evidence="2" type="ORF">B0180_02050</name>
</gene>
<organism evidence="2 3">
    <name type="scientific">Moraxella canis</name>
    <dbReference type="NCBI Taxonomy" id="90239"/>
    <lineage>
        <taxon>Bacteria</taxon>
        <taxon>Pseudomonadati</taxon>
        <taxon>Pseudomonadota</taxon>
        <taxon>Gammaproteobacteria</taxon>
        <taxon>Moraxellales</taxon>
        <taxon>Moraxellaceae</taxon>
        <taxon>Moraxella</taxon>
    </lineage>
</organism>
<evidence type="ECO:0000256" key="1">
    <source>
        <dbReference type="SAM" id="MobiDB-lite"/>
    </source>
</evidence>
<reference evidence="2 3" key="1">
    <citation type="submission" date="2017-02" db="EMBL/GenBank/DDBJ databases">
        <title>Draft genome sequence of Moraxella canis CCUG 8415A type strain.</title>
        <authorList>
            <person name="Engstrom-Jakobsson H."/>
            <person name="Salva-Serra F."/>
            <person name="Thorell K."/>
            <person name="Gonzales-Siles L."/>
            <person name="Karlsson R."/>
            <person name="Boulund F."/>
            <person name="Engstrand L."/>
            <person name="Moore E."/>
        </authorList>
    </citation>
    <scope>NUCLEOTIDE SEQUENCE [LARGE SCALE GENOMIC DNA]</scope>
    <source>
        <strain evidence="2 3">CCUG 8415A</strain>
    </source>
</reference>
<evidence type="ECO:0000313" key="2">
    <source>
        <dbReference type="EMBL" id="OOR84912.1"/>
    </source>
</evidence>